<reference evidence="1" key="2">
    <citation type="submission" date="2014-06" db="EMBL/GenBank/DDBJ databases">
        <title>The complete genome of Blastobotrys (Arxula) adeninivorans LS3 - a yeast of biotechnological interest.</title>
        <authorList>
            <person name="Kunze G."/>
            <person name="Gaillardin C."/>
            <person name="Czernicka M."/>
            <person name="Durrens P."/>
            <person name="Martin T."/>
            <person name="Boer E."/>
            <person name="Gabaldon T."/>
            <person name="Cruz J."/>
            <person name="Talla E."/>
            <person name="Marck C."/>
            <person name="Goffeau A."/>
            <person name="Barbe V."/>
            <person name="Baret P."/>
            <person name="Baronian K."/>
            <person name="Beier S."/>
            <person name="Bleykasten C."/>
            <person name="Bode R."/>
            <person name="Casaregola S."/>
            <person name="Despons L."/>
            <person name="Fairhead C."/>
            <person name="Giersberg M."/>
            <person name="Gierski P."/>
            <person name="Hahnel U."/>
            <person name="Hartmann A."/>
            <person name="Jankowska D."/>
            <person name="Jubin C."/>
            <person name="Jung P."/>
            <person name="Lafontaine I."/>
            <person name="Leh-Louis V."/>
            <person name="Lemaire M."/>
            <person name="Marcet-Houben M."/>
            <person name="Mascher M."/>
            <person name="Morel G."/>
            <person name="Richard G.-F."/>
            <person name="Riechen J."/>
            <person name="Sacerdot C."/>
            <person name="Sarkar A."/>
            <person name="Savel G."/>
            <person name="Schacherer J."/>
            <person name="Sherman D."/>
            <person name="Straub M.-L."/>
            <person name="Stein N."/>
            <person name="Thierry A."/>
            <person name="Trautwein-Schult A."/>
            <person name="Westhof E."/>
            <person name="Worch S."/>
            <person name="Dujon B."/>
            <person name="Souciet J.-L."/>
            <person name="Wincker P."/>
            <person name="Scholz U."/>
            <person name="Neuveglise N."/>
        </authorList>
    </citation>
    <scope>NUCLEOTIDE SEQUENCE</scope>
    <source>
        <strain evidence="1">LS3</strain>
    </source>
</reference>
<name>A0A060T247_BLAAD</name>
<gene>
    <name evidence="1" type="ORF">GNLVRS02_ARAD1C22308g</name>
</gene>
<accession>A0A060T247</accession>
<proteinExistence type="predicted"/>
<organism evidence="1">
    <name type="scientific">Blastobotrys adeninivorans</name>
    <name type="common">Yeast</name>
    <name type="synonym">Arxula adeninivorans</name>
    <dbReference type="NCBI Taxonomy" id="409370"/>
    <lineage>
        <taxon>Eukaryota</taxon>
        <taxon>Fungi</taxon>
        <taxon>Dikarya</taxon>
        <taxon>Ascomycota</taxon>
        <taxon>Saccharomycotina</taxon>
        <taxon>Dipodascomycetes</taxon>
        <taxon>Dipodascales</taxon>
        <taxon>Trichomonascaceae</taxon>
        <taxon>Blastobotrys</taxon>
    </lineage>
</organism>
<protein>
    <submittedName>
        <fullName evidence="1">ARAD1C22308p</fullName>
    </submittedName>
</protein>
<sequence length="739" mass="84526">MNTSGATGNPLNDSENYIKIKYETANQFQTALEHELLLRSGNEIIDLFIVVFEARASVDSIQGIIRQLFFRGTGHLRLDGSYKFTRKSELHKLIASHMRSMVESKIAARDLVREEKNNLIMHLNPDLARVLPKWTQEEIPEASQLIFSDGGLNSELSTFVSGVIGDPFGDMLYPSLVIEVGDSQSASELLFTSLLHSRVEAMPTNAILSADVQIGVEDDEITISRFDLHYFDFSIENLRHIMQGLPDSENEDIIQKKESLKWAIGLKCRRIIAQLDCLLILVEETILLDQALDHVDSEEASIKAQETTLKRIYERVTAFIPAVYPSRQQNSPWWYFDDRFLDDWLRLYRSMQQSLGSLGDHRNIINRIEKARQYYLEAQLAAVDLSSSNQYSEAVATEQVIALVMEAHRTFHLNTPEKIRDGFRIPVSSIQIIPTGQDWIEVTPADLQALYTKAMAYIAKKIEGGVANMIIHKEGVKHRYRPQLLELARGNSTLQVFEELFAQNNYIDTAIPIGFVSTDNIVAYVRSQGITLNPGANRATAVLKLLQLKMEEKKLYFLLRPHTMEFIHSHRRSEAAMDILASLGQSWDQDPWKSLQEFVRCQRQVRIQLALKYFTNAGLGELLWMHSIIGYWMKISEMKTREKRVQILCQRAGSYLDSEQRIQAPEWIDNIMMNVRVLDRLFTRKILNHTKVIELLKGATDPELQRKITETAFAEPGRFTAVLETSSDLEMFLTELNLA</sequence>
<evidence type="ECO:0000313" key="1">
    <source>
        <dbReference type="EMBL" id="CDP34869.1"/>
    </source>
</evidence>
<dbReference type="AlphaFoldDB" id="A0A060T247"/>
<reference evidence="1" key="1">
    <citation type="submission" date="2014-02" db="EMBL/GenBank/DDBJ databases">
        <authorList>
            <person name="Genoscope - CEA"/>
        </authorList>
    </citation>
    <scope>NUCLEOTIDE SEQUENCE</scope>
    <source>
        <strain evidence="1">LS3</strain>
    </source>
</reference>
<dbReference type="PhylomeDB" id="A0A060T247"/>
<dbReference type="EMBL" id="HG937693">
    <property type="protein sequence ID" value="CDP34869.1"/>
    <property type="molecule type" value="Genomic_DNA"/>
</dbReference>